<evidence type="ECO:0000313" key="1">
    <source>
        <dbReference type="EMBL" id="KAJ0018149.1"/>
    </source>
</evidence>
<name>A0ACC0XKQ6_9ROSI</name>
<reference evidence="2" key="1">
    <citation type="journal article" date="2023" name="G3 (Bethesda)">
        <title>Genome assembly and association tests identify interacting loci associated with vigor, precocity, and sex in interspecific pistachio rootstocks.</title>
        <authorList>
            <person name="Palmer W."/>
            <person name="Jacygrad E."/>
            <person name="Sagayaradj S."/>
            <person name="Cavanaugh K."/>
            <person name="Han R."/>
            <person name="Bertier L."/>
            <person name="Beede B."/>
            <person name="Kafkas S."/>
            <person name="Golino D."/>
            <person name="Preece J."/>
            <person name="Michelmore R."/>
        </authorList>
    </citation>
    <scope>NUCLEOTIDE SEQUENCE [LARGE SCALE GENOMIC DNA]</scope>
</reference>
<protein>
    <submittedName>
        <fullName evidence="1">Uncharacterized protein</fullName>
    </submittedName>
</protein>
<dbReference type="EMBL" id="CM047747">
    <property type="protein sequence ID" value="KAJ0018149.1"/>
    <property type="molecule type" value="Genomic_DNA"/>
</dbReference>
<organism evidence="1 2">
    <name type="scientific">Pistacia integerrima</name>
    <dbReference type="NCBI Taxonomy" id="434235"/>
    <lineage>
        <taxon>Eukaryota</taxon>
        <taxon>Viridiplantae</taxon>
        <taxon>Streptophyta</taxon>
        <taxon>Embryophyta</taxon>
        <taxon>Tracheophyta</taxon>
        <taxon>Spermatophyta</taxon>
        <taxon>Magnoliopsida</taxon>
        <taxon>eudicotyledons</taxon>
        <taxon>Gunneridae</taxon>
        <taxon>Pentapetalae</taxon>
        <taxon>rosids</taxon>
        <taxon>malvids</taxon>
        <taxon>Sapindales</taxon>
        <taxon>Anacardiaceae</taxon>
        <taxon>Pistacia</taxon>
    </lineage>
</organism>
<accession>A0ACC0XKQ6</accession>
<sequence>MAESFPSTIATNILATIAILNSKKERFSWHIPDEIMDLNETLLKTKEDLLNAEEQQAQNRKLPECLAQLSDQLYDAEDVVGEVKCELENPSRDESWLREILNTLTCLSIPYVKKSKQLAEITKRFGEIAAAIKCKRDLSWNLILKEIPEHVSKLLNLQTLRLLGCSNLQKLPRDMQKITSLRYLEITAKEIGEWMQKLTSLRILVLQGCGSLNSLPYNMKDLKGLKKLVIRSCPKINLKMDLQGEDPNSSKTDSQSGDSNHWTDTLEYLRIEACPELKELPPWLASLKALKKLEILSCQELSSLPDGMQNLTNLREWKIKNCPTLSESYTKVLPKKSDVLEIQPDP</sequence>
<proteinExistence type="predicted"/>
<keyword evidence="2" id="KW-1185">Reference proteome</keyword>
<gene>
    <name evidence="1" type="ORF">Pint_11960</name>
</gene>
<dbReference type="Proteomes" id="UP001163603">
    <property type="component" value="Chromosome 12"/>
</dbReference>
<comment type="caution">
    <text evidence="1">The sequence shown here is derived from an EMBL/GenBank/DDBJ whole genome shotgun (WGS) entry which is preliminary data.</text>
</comment>
<evidence type="ECO:0000313" key="2">
    <source>
        <dbReference type="Proteomes" id="UP001163603"/>
    </source>
</evidence>